<keyword evidence="3" id="KW-1185">Reference proteome</keyword>
<keyword evidence="1" id="KW-0732">Signal</keyword>
<dbReference type="Proteomes" id="UP000278222">
    <property type="component" value="Unassembled WGS sequence"/>
</dbReference>
<gene>
    <name evidence="2" type="ORF">EDC65_1917</name>
</gene>
<organism evidence="2 3">
    <name type="scientific">Stella humosa</name>
    <dbReference type="NCBI Taxonomy" id="94"/>
    <lineage>
        <taxon>Bacteria</taxon>
        <taxon>Pseudomonadati</taxon>
        <taxon>Pseudomonadota</taxon>
        <taxon>Alphaproteobacteria</taxon>
        <taxon>Rhodospirillales</taxon>
        <taxon>Stellaceae</taxon>
        <taxon>Stella</taxon>
    </lineage>
</organism>
<feature type="signal peptide" evidence="1">
    <location>
        <begin position="1"/>
        <end position="26"/>
    </location>
</feature>
<dbReference type="AlphaFoldDB" id="A0A3N1M8V1"/>
<protein>
    <submittedName>
        <fullName evidence="2">Uncharacterized protein</fullName>
    </submittedName>
</protein>
<proteinExistence type="predicted"/>
<dbReference type="RefSeq" id="WP_123689436.1">
    <property type="nucleotide sequence ID" value="NZ_AP019700.1"/>
</dbReference>
<feature type="chain" id="PRO_5018028908" evidence="1">
    <location>
        <begin position="27"/>
        <end position="147"/>
    </location>
</feature>
<sequence length="147" mass="15539">MNRPLQTALRAAAFLVAIASGIGAFAATETRGQAAVAEEAGLMAHFADDVRTLNPVGQAPRADLSFCRGSVVAVSYRVAATPDQVRRLHEAAMRKYGAPIAAPIAISHGAVAPLVYRMGDVSLTVESTIDEVMTHHRRRSACTLRAS</sequence>
<dbReference type="EMBL" id="RJKX01000013">
    <property type="protein sequence ID" value="ROQ00121.1"/>
    <property type="molecule type" value="Genomic_DNA"/>
</dbReference>
<evidence type="ECO:0000256" key="1">
    <source>
        <dbReference type="SAM" id="SignalP"/>
    </source>
</evidence>
<accession>A0A3N1M8V1</accession>
<comment type="caution">
    <text evidence="2">The sequence shown here is derived from an EMBL/GenBank/DDBJ whole genome shotgun (WGS) entry which is preliminary data.</text>
</comment>
<name>A0A3N1M8V1_9PROT</name>
<reference evidence="2 3" key="1">
    <citation type="submission" date="2018-11" db="EMBL/GenBank/DDBJ databases">
        <title>Genomic Encyclopedia of Type Strains, Phase IV (KMG-IV): sequencing the most valuable type-strain genomes for metagenomic binning, comparative biology and taxonomic classification.</title>
        <authorList>
            <person name="Goeker M."/>
        </authorList>
    </citation>
    <scope>NUCLEOTIDE SEQUENCE [LARGE SCALE GENOMIC DNA]</scope>
    <source>
        <strain evidence="2 3">DSM 5900</strain>
    </source>
</reference>
<evidence type="ECO:0000313" key="2">
    <source>
        <dbReference type="EMBL" id="ROQ00121.1"/>
    </source>
</evidence>
<evidence type="ECO:0000313" key="3">
    <source>
        <dbReference type="Proteomes" id="UP000278222"/>
    </source>
</evidence>